<keyword evidence="9" id="KW-0121">Carboxypeptidase</keyword>
<dbReference type="EC" id="3.4.16.4" evidence="6"/>
<keyword evidence="11" id="KW-0328">Glycosyltransferase</keyword>
<keyword evidence="20" id="KW-0046">Antibiotic resistance</keyword>
<dbReference type="AlphaFoldDB" id="A0A9D0ZAQ4"/>
<dbReference type="Gene3D" id="1.10.3810.10">
    <property type="entry name" value="Biosynthetic peptidoglycan transglycosylase-like"/>
    <property type="match status" value="1"/>
</dbReference>
<evidence type="ECO:0000256" key="3">
    <source>
        <dbReference type="ARBA" id="ARBA00004752"/>
    </source>
</evidence>
<keyword evidence="18 27" id="KW-1133">Transmembrane helix</keyword>
<evidence type="ECO:0000256" key="12">
    <source>
        <dbReference type="ARBA" id="ARBA00022679"/>
    </source>
</evidence>
<organism evidence="29 30">
    <name type="scientific">Candidatus Onthenecus intestinigallinarum</name>
    <dbReference type="NCBI Taxonomy" id="2840875"/>
    <lineage>
        <taxon>Bacteria</taxon>
        <taxon>Bacillati</taxon>
        <taxon>Bacillota</taxon>
        <taxon>Clostridia</taxon>
        <taxon>Eubacteriales</taxon>
        <taxon>Candidatus Onthenecus</taxon>
    </lineage>
</organism>
<keyword evidence="17" id="KW-0573">Peptidoglycan synthesis</keyword>
<dbReference type="EC" id="2.4.99.28" evidence="24"/>
<evidence type="ECO:0000256" key="6">
    <source>
        <dbReference type="ARBA" id="ARBA00012448"/>
    </source>
</evidence>
<accession>A0A9D0ZAQ4</accession>
<evidence type="ECO:0000256" key="7">
    <source>
        <dbReference type="ARBA" id="ARBA00018638"/>
    </source>
</evidence>
<evidence type="ECO:0000259" key="28">
    <source>
        <dbReference type="Pfam" id="PF00912"/>
    </source>
</evidence>
<dbReference type="GO" id="GO:0009002">
    <property type="term" value="F:serine-type D-Ala-D-Ala carboxypeptidase activity"/>
    <property type="evidence" value="ECO:0007669"/>
    <property type="project" value="UniProtKB-EC"/>
</dbReference>
<keyword evidence="15" id="KW-0133">Cell shape</keyword>
<evidence type="ECO:0000256" key="13">
    <source>
        <dbReference type="ARBA" id="ARBA00022692"/>
    </source>
</evidence>
<dbReference type="GO" id="GO:0009252">
    <property type="term" value="P:peptidoglycan biosynthetic process"/>
    <property type="evidence" value="ECO:0007669"/>
    <property type="project" value="UniProtKB-KW"/>
</dbReference>
<dbReference type="InterPro" id="IPR023346">
    <property type="entry name" value="Lysozyme-like_dom_sf"/>
</dbReference>
<evidence type="ECO:0000256" key="18">
    <source>
        <dbReference type="ARBA" id="ARBA00022989"/>
    </source>
</evidence>
<evidence type="ECO:0000256" key="10">
    <source>
        <dbReference type="ARBA" id="ARBA00022670"/>
    </source>
</evidence>
<evidence type="ECO:0000256" key="22">
    <source>
        <dbReference type="ARBA" id="ARBA00023316"/>
    </source>
</evidence>
<evidence type="ECO:0000256" key="26">
    <source>
        <dbReference type="ARBA" id="ARBA00060592"/>
    </source>
</evidence>
<keyword evidence="14" id="KW-0378">Hydrolase</keyword>
<name>A0A9D0ZAQ4_9FIRM</name>
<dbReference type="PANTHER" id="PTHR32282">
    <property type="entry name" value="BINDING PROTEIN TRANSPEPTIDASE, PUTATIVE-RELATED"/>
    <property type="match status" value="1"/>
</dbReference>
<evidence type="ECO:0000256" key="17">
    <source>
        <dbReference type="ARBA" id="ARBA00022984"/>
    </source>
</evidence>
<protein>
    <recommendedName>
        <fullName evidence="7">Penicillin-binding protein 1A</fullName>
        <ecNumber evidence="24">2.4.99.28</ecNumber>
        <ecNumber evidence="6">3.4.16.4</ecNumber>
    </recommendedName>
</protein>
<reference evidence="29" key="1">
    <citation type="submission" date="2020-10" db="EMBL/GenBank/DDBJ databases">
        <authorList>
            <person name="Gilroy R."/>
        </authorList>
    </citation>
    <scope>NUCLEOTIDE SEQUENCE</scope>
    <source>
        <strain evidence="29">ChiSxjej2B14-6234</strain>
    </source>
</reference>
<keyword evidence="13 27" id="KW-0812">Transmembrane</keyword>
<keyword evidence="22" id="KW-0961">Cell wall biogenesis/degradation</keyword>
<evidence type="ECO:0000256" key="8">
    <source>
        <dbReference type="ARBA" id="ARBA00022475"/>
    </source>
</evidence>
<evidence type="ECO:0000256" key="23">
    <source>
        <dbReference type="ARBA" id="ARBA00034000"/>
    </source>
</evidence>
<keyword evidence="12" id="KW-0808">Transferase</keyword>
<evidence type="ECO:0000313" key="29">
    <source>
        <dbReference type="EMBL" id="HIQ72069.1"/>
    </source>
</evidence>
<evidence type="ECO:0000256" key="19">
    <source>
        <dbReference type="ARBA" id="ARBA00023136"/>
    </source>
</evidence>
<evidence type="ECO:0000256" key="24">
    <source>
        <dbReference type="ARBA" id="ARBA00044770"/>
    </source>
</evidence>
<keyword evidence="8" id="KW-1003">Cell membrane</keyword>
<evidence type="ECO:0000256" key="14">
    <source>
        <dbReference type="ARBA" id="ARBA00022801"/>
    </source>
</evidence>
<dbReference type="Proteomes" id="UP000886887">
    <property type="component" value="Unassembled WGS sequence"/>
</dbReference>
<keyword evidence="16" id="KW-0735">Signal-anchor</keyword>
<dbReference type="GO" id="GO:0046677">
    <property type="term" value="P:response to antibiotic"/>
    <property type="evidence" value="ECO:0007669"/>
    <property type="project" value="UniProtKB-KW"/>
</dbReference>
<comment type="pathway">
    <text evidence="3">Cell wall biogenesis; peptidoglycan biosynthesis.</text>
</comment>
<dbReference type="GO" id="GO:0005886">
    <property type="term" value="C:plasma membrane"/>
    <property type="evidence" value="ECO:0007669"/>
    <property type="project" value="UniProtKB-SubCell"/>
</dbReference>
<dbReference type="EMBL" id="DVFJ01000028">
    <property type="protein sequence ID" value="HIQ72069.1"/>
    <property type="molecule type" value="Genomic_DNA"/>
</dbReference>
<evidence type="ECO:0000256" key="16">
    <source>
        <dbReference type="ARBA" id="ARBA00022968"/>
    </source>
</evidence>
<comment type="catalytic activity">
    <reaction evidence="25">
        <text>[GlcNAc-(1-&gt;4)-Mur2Ac(oyl-L-Ala-gamma-D-Glu-L-Lys-D-Ala-D-Ala)](n)-di-trans,octa-cis-undecaprenyl diphosphate + beta-D-GlcNAc-(1-&gt;4)-Mur2Ac(oyl-L-Ala-gamma-D-Glu-L-Lys-D-Ala-D-Ala)-di-trans,octa-cis-undecaprenyl diphosphate = [GlcNAc-(1-&gt;4)-Mur2Ac(oyl-L-Ala-gamma-D-Glu-L-Lys-D-Ala-D-Ala)](n+1)-di-trans,octa-cis-undecaprenyl diphosphate + di-trans,octa-cis-undecaprenyl diphosphate + H(+)</text>
        <dbReference type="Rhea" id="RHEA:23708"/>
        <dbReference type="Rhea" id="RHEA-COMP:9602"/>
        <dbReference type="Rhea" id="RHEA-COMP:9603"/>
        <dbReference type="ChEBI" id="CHEBI:15378"/>
        <dbReference type="ChEBI" id="CHEBI:58405"/>
        <dbReference type="ChEBI" id="CHEBI:60033"/>
        <dbReference type="ChEBI" id="CHEBI:78435"/>
        <dbReference type="EC" id="2.4.99.28"/>
    </reaction>
</comment>
<keyword evidence="21" id="KW-0511">Multifunctional enzyme</keyword>
<evidence type="ECO:0000313" key="30">
    <source>
        <dbReference type="Proteomes" id="UP000886887"/>
    </source>
</evidence>
<evidence type="ECO:0000256" key="2">
    <source>
        <dbReference type="ARBA" id="ARBA00004401"/>
    </source>
</evidence>
<dbReference type="GO" id="GO:0008955">
    <property type="term" value="F:peptidoglycan glycosyltransferase activity"/>
    <property type="evidence" value="ECO:0007669"/>
    <property type="project" value="UniProtKB-EC"/>
</dbReference>
<feature type="transmembrane region" description="Helical" evidence="27">
    <location>
        <begin position="31"/>
        <end position="54"/>
    </location>
</feature>
<evidence type="ECO:0000256" key="11">
    <source>
        <dbReference type="ARBA" id="ARBA00022676"/>
    </source>
</evidence>
<dbReference type="InterPro" id="IPR050396">
    <property type="entry name" value="Glycosyltr_51/Transpeptidase"/>
</dbReference>
<dbReference type="Pfam" id="PF00912">
    <property type="entry name" value="Transgly"/>
    <property type="match status" value="1"/>
</dbReference>
<dbReference type="FunFam" id="1.10.3810.10:FF:000001">
    <property type="entry name" value="Penicillin-binding protein 1A"/>
    <property type="match status" value="1"/>
</dbReference>
<comment type="pathway">
    <text evidence="26">Glycan biosynthesis.</text>
</comment>
<comment type="subcellular location">
    <subcellularLocation>
        <location evidence="2">Cell membrane</location>
        <topology evidence="2">Single-pass type II membrane protein</topology>
    </subcellularLocation>
</comment>
<evidence type="ECO:0000256" key="20">
    <source>
        <dbReference type="ARBA" id="ARBA00023251"/>
    </source>
</evidence>
<dbReference type="InterPro" id="IPR001264">
    <property type="entry name" value="Glyco_trans_51"/>
</dbReference>
<sequence length="256" mass="28959">MSRPARSPTDRGTKEVIFLPRKRLFKWIRRIFLLALLAALCALGVLVYEGYALYRDALAEQSLEDRVAEIRENPSYAPISDLPQTYLDAVVAVEDHRFYQHFGVDVFSIGRAVWQNLTTQSLAEGGSTITQQLAKNLYFTQDKEFVRKIAEVFMALHIEHSYSKDVILELYVNSIYFGDGYYCVRDASLGYFGKEPIEMTNYECTLLAGIPNAPSVYAPTVNPDLAAQRQRHVVAQMVENGYLTQEEADAIVPDAE</sequence>
<comment type="catalytic activity">
    <reaction evidence="23">
        <text>Preferential cleavage: (Ac)2-L-Lys-D-Ala-|-D-Ala. Also transpeptidation of peptidyl-alanyl moieties that are N-acyl substituents of D-alanine.</text>
        <dbReference type="EC" id="3.4.16.4"/>
    </reaction>
</comment>
<dbReference type="SUPFAM" id="SSF53955">
    <property type="entry name" value="Lysozyme-like"/>
    <property type="match status" value="1"/>
</dbReference>
<dbReference type="GO" id="GO:0008360">
    <property type="term" value="P:regulation of cell shape"/>
    <property type="evidence" value="ECO:0007669"/>
    <property type="project" value="UniProtKB-KW"/>
</dbReference>
<comment type="similarity">
    <text evidence="5">In the N-terminal section; belongs to the glycosyltransferase 51 family.</text>
</comment>
<evidence type="ECO:0000256" key="1">
    <source>
        <dbReference type="ARBA" id="ARBA00002624"/>
    </source>
</evidence>
<feature type="domain" description="Glycosyl transferase family 51" evidence="28">
    <location>
        <begin position="68"/>
        <end position="237"/>
    </location>
</feature>
<dbReference type="GO" id="GO:0006508">
    <property type="term" value="P:proteolysis"/>
    <property type="evidence" value="ECO:0007669"/>
    <property type="project" value="UniProtKB-KW"/>
</dbReference>
<comment type="function">
    <text evidence="1">Cell wall formation. Synthesis of cross-linked peptidoglycan from the lipid intermediates. The enzyme has a penicillin-insensitive transglycosylase N-terminal domain (formation of linear glycan strands) and a penicillin-sensitive transpeptidase C-terminal domain (cross-linking of the peptide subunits).</text>
</comment>
<evidence type="ECO:0000256" key="15">
    <source>
        <dbReference type="ARBA" id="ARBA00022960"/>
    </source>
</evidence>
<dbReference type="InterPro" id="IPR036950">
    <property type="entry name" value="PBP_transglycosylase"/>
</dbReference>
<evidence type="ECO:0000256" key="21">
    <source>
        <dbReference type="ARBA" id="ARBA00023268"/>
    </source>
</evidence>
<keyword evidence="19 27" id="KW-0472">Membrane</keyword>
<dbReference type="GO" id="GO:0071555">
    <property type="term" value="P:cell wall organization"/>
    <property type="evidence" value="ECO:0007669"/>
    <property type="project" value="UniProtKB-KW"/>
</dbReference>
<reference evidence="29" key="2">
    <citation type="journal article" date="2021" name="PeerJ">
        <title>Extensive microbial diversity within the chicken gut microbiome revealed by metagenomics and culture.</title>
        <authorList>
            <person name="Gilroy R."/>
            <person name="Ravi A."/>
            <person name="Getino M."/>
            <person name="Pursley I."/>
            <person name="Horton D.L."/>
            <person name="Alikhan N.F."/>
            <person name="Baker D."/>
            <person name="Gharbi K."/>
            <person name="Hall N."/>
            <person name="Watson M."/>
            <person name="Adriaenssens E.M."/>
            <person name="Foster-Nyarko E."/>
            <person name="Jarju S."/>
            <person name="Secka A."/>
            <person name="Antonio M."/>
            <person name="Oren A."/>
            <person name="Chaudhuri R.R."/>
            <person name="La Ragione R."/>
            <person name="Hildebrand F."/>
            <person name="Pallen M.J."/>
        </authorList>
    </citation>
    <scope>NUCLEOTIDE SEQUENCE</scope>
    <source>
        <strain evidence="29">ChiSxjej2B14-6234</strain>
    </source>
</reference>
<keyword evidence="10" id="KW-0645">Protease</keyword>
<gene>
    <name evidence="29" type="ORF">IAB73_07675</name>
</gene>
<proteinExistence type="inferred from homology"/>
<evidence type="ECO:0000256" key="5">
    <source>
        <dbReference type="ARBA" id="ARBA00007739"/>
    </source>
</evidence>
<evidence type="ECO:0000256" key="27">
    <source>
        <dbReference type="SAM" id="Phobius"/>
    </source>
</evidence>
<comment type="similarity">
    <text evidence="4">In the C-terminal section; belongs to the transpeptidase family.</text>
</comment>
<dbReference type="PANTHER" id="PTHR32282:SF33">
    <property type="entry name" value="PEPTIDOGLYCAN GLYCOSYLTRANSFERASE"/>
    <property type="match status" value="1"/>
</dbReference>
<evidence type="ECO:0000256" key="9">
    <source>
        <dbReference type="ARBA" id="ARBA00022645"/>
    </source>
</evidence>
<evidence type="ECO:0000256" key="25">
    <source>
        <dbReference type="ARBA" id="ARBA00049902"/>
    </source>
</evidence>
<comment type="caution">
    <text evidence="29">The sequence shown here is derived from an EMBL/GenBank/DDBJ whole genome shotgun (WGS) entry which is preliminary data.</text>
</comment>
<evidence type="ECO:0000256" key="4">
    <source>
        <dbReference type="ARBA" id="ARBA00007090"/>
    </source>
</evidence>